<evidence type="ECO:0000313" key="2">
    <source>
        <dbReference type="EMBL" id="OOZ38362.1"/>
    </source>
</evidence>
<evidence type="ECO:0000256" key="1">
    <source>
        <dbReference type="SAM" id="SignalP"/>
    </source>
</evidence>
<dbReference type="Proteomes" id="UP000191110">
    <property type="component" value="Unassembled WGS sequence"/>
</dbReference>
<keyword evidence="3" id="KW-1185">Reference proteome</keyword>
<feature type="signal peptide" evidence="1">
    <location>
        <begin position="1"/>
        <end position="21"/>
    </location>
</feature>
<dbReference type="AlphaFoldDB" id="A0A1T2KZW4"/>
<dbReference type="RefSeq" id="WP_078485057.1">
    <property type="nucleotide sequence ID" value="NZ_MPRL01000098.1"/>
</dbReference>
<evidence type="ECO:0008006" key="4">
    <source>
        <dbReference type="Google" id="ProtNLM"/>
    </source>
</evidence>
<evidence type="ECO:0000313" key="3">
    <source>
        <dbReference type="Proteomes" id="UP000191110"/>
    </source>
</evidence>
<keyword evidence="1" id="KW-0732">Signal</keyword>
<reference evidence="2 3" key="1">
    <citation type="submission" date="2016-11" db="EMBL/GenBank/DDBJ databases">
        <title>Mixed transmission modes and dynamic genome evolution in an obligate animal-bacterial symbiosis.</title>
        <authorList>
            <person name="Russell S.L."/>
            <person name="Corbett-Detig R.B."/>
            <person name="Cavanaugh C.M."/>
        </authorList>
    </citation>
    <scope>NUCLEOTIDE SEQUENCE [LARGE SCALE GENOMIC DNA]</scope>
    <source>
        <strain evidence="2">Sveles-Q1</strain>
    </source>
</reference>
<organism evidence="2 3">
    <name type="scientific">Solemya pervernicosa gill symbiont</name>
    <dbReference type="NCBI Taxonomy" id="642797"/>
    <lineage>
        <taxon>Bacteria</taxon>
        <taxon>Pseudomonadati</taxon>
        <taxon>Pseudomonadota</taxon>
        <taxon>Gammaproteobacteria</taxon>
        <taxon>sulfur-oxidizing symbionts</taxon>
    </lineage>
</organism>
<protein>
    <recommendedName>
        <fullName evidence="4">Zinc resistance-associated protein</fullName>
    </recommendedName>
</protein>
<comment type="caution">
    <text evidence="2">The sequence shown here is derived from an EMBL/GenBank/DDBJ whole genome shotgun (WGS) entry which is preliminary data.</text>
</comment>
<feature type="chain" id="PRO_5013069184" description="Zinc resistance-associated protein" evidence="1">
    <location>
        <begin position="22"/>
        <end position="186"/>
    </location>
</feature>
<name>A0A1T2KZW4_9GAMM</name>
<accession>A0A1T2KZW4</accession>
<gene>
    <name evidence="2" type="ORF">BOW53_15835</name>
</gene>
<dbReference type="EMBL" id="MPRL01000098">
    <property type="protein sequence ID" value="OOZ38362.1"/>
    <property type="molecule type" value="Genomic_DNA"/>
</dbReference>
<sequence>MLNKALVAALSLCAVTFTANAMNPAPMSEPLMSEEERTAHREKMQTMAPEARMEYMQKHQEEMQKRMEARSDAQMDQSMQSCGGPNRDEQMKRMREMRDAMRTRQQQMMALYNQQRPTFSRGPMMGPYGGNRGPMMMGPYGNRGPVMMGPYGNRGPMMMGPYGNRGPMMGPYGYRGPVAPTAPAAR</sequence>
<proteinExistence type="predicted"/>